<gene>
    <name evidence="2" type="ORF">B0F90DRAFT_285372</name>
</gene>
<dbReference type="Proteomes" id="UP001203297">
    <property type="component" value="Unassembled WGS sequence"/>
</dbReference>
<comment type="caution">
    <text evidence="2">The sequence shown here is derived from an EMBL/GenBank/DDBJ whole genome shotgun (WGS) entry which is preliminary data.</text>
</comment>
<protein>
    <submittedName>
        <fullName evidence="2">Uncharacterized protein</fullName>
    </submittedName>
</protein>
<keyword evidence="1" id="KW-0812">Transmembrane</keyword>
<keyword evidence="1" id="KW-1133">Transmembrane helix</keyword>
<sequence>MSEGVGTKDFITVVKVLHFIDGVKVWYFLSNLDFDWKLFYGKRPLRWPGLIYLASRFTSIACVVSFLVGLDASSQINCQAWISTAFIFPLLEFELALLLIVVRVIAIWKCSNLIIGLTVTVLAAHSGASLLMLTGIRAFWSSSPDYAGCVVRAPFWYLIGMSIATTATYAFLLLAMLIGLLQQRSARPFGVWNMLCQQGWTWFALAVAVEVPTFTLLILNINSSINLILQIPRVVIASIGTTVMFRMLYNYNSGDSRELNRPMNILRLRPDSSTDSASSGLPSPPFKQLRFSVNAITTTAGFNEFGTKEGIAM</sequence>
<evidence type="ECO:0000256" key="1">
    <source>
        <dbReference type="SAM" id="Phobius"/>
    </source>
</evidence>
<evidence type="ECO:0000313" key="2">
    <source>
        <dbReference type="EMBL" id="KAI0292220.1"/>
    </source>
</evidence>
<feature type="transmembrane region" description="Helical" evidence="1">
    <location>
        <begin position="156"/>
        <end position="181"/>
    </location>
</feature>
<feature type="transmembrane region" description="Helical" evidence="1">
    <location>
        <begin position="50"/>
        <end position="68"/>
    </location>
</feature>
<organism evidence="2 3">
    <name type="scientific">Multifurca ochricompacta</name>
    <dbReference type="NCBI Taxonomy" id="376703"/>
    <lineage>
        <taxon>Eukaryota</taxon>
        <taxon>Fungi</taxon>
        <taxon>Dikarya</taxon>
        <taxon>Basidiomycota</taxon>
        <taxon>Agaricomycotina</taxon>
        <taxon>Agaricomycetes</taxon>
        <taxon>Russulales</taxon>
        <taxon>Russulaceae</taxon>
        <taxon>Multifurca</taxon>
    </lineage>
</organism>
<keyword evidence="1" id="KW-0472">Membrane</keyword>
<evidence type="ECO:0000313" key="3">
    <source>
        <dbReference type="Proteomes" id="UP001203297"/>
    </source>
</evidence>
<feature type="transmembrane region" description="Helical" evidence="1">
    <location>
        <begin position="80"/>
        <end position="101"/>
    </location>
</feature>
<accession>A0AAD4QFM3</accession>
<name>A0AAD4QFM3_9AGAM</name>
<dbReference type="EMBL" id="WTXG01000128">
    <property type="protein sequence ID" value="KAI0292220.1"/>
    <property type="molecule type" value="Genomic_DNA"/>
</dbReference>
<keyword evidence="3" id="KW-1185">Reference proteome</keyword>
<dbReference type="AlphaFoldDB" id="A0AAD4QFM3"/>
<feature type="transmembrane region" description="Helical" evidence="1">
    <location>
        <begin position="202"/>
        <end position="221"/>
    </location>
</feature>
<reference evidence="2" key="1">
    <citation type="journal article" date="2022" name="New Phytol.">
        <title>Evolutionary transition to the ectomycorrhizal habit in the genomes of a hyperdiverse lineage of mushroom-forming fungi.</title>
        <authorList>
            <person name="Looney B."/>
            <person name="Miyauchi S."/>
            <person name="Morin E."/>
            <person name="Drula E."/>
            <person name="Courty P.E."/>
            <person name="Kohler A."/>
            <person name="Kuo A."/>
            <person name="LaButti K."/>
            <person name="Pangilinan J."/>
            <person name="Lipzen A."/>
            <person name="Riley R."/>
            <person name="Andreopoulos W."/>
            <person name="He G."/>
            <person name="Johnson J."/>
            <person name="Nolan M."/>
            <person name="Tritt A."/>
            <person name="Barry K.W."/>
            <person name="Grigoriev I.V."/>
            <person name="Nagy L.G."/>
            <person name="Hibbett D."/>
            <person name="Henrissat B."/>
            <person name="Matheny P.B."/>
            <person name="Labbe J."/>
            <person name="Martin F.M."/>
        </authorList>
    </citation>
    <scope>NUCLEOTIDE SEQUENCE</scope>
    <source>
        <strain evidence="2">BPL690</strain>
    </source>
</reference>
<feature type="transmembrane region" description="Helical" evidence="1">
    <location>
        <begin position="113"/>
        <end position="136"/>
    </location>
</feature>
<feature type="transmembrane region" description="Helical" evidence="1">
    <location>
        <begin position="227"/>
        <end position="249"/>
    </location>
</feature>
<proteinExistence type="predicted"/>